<feature type="region of interest" description="Disordered" evidence="1">
    <location>
        <begin position="1"/>
        <end position="38"/>
    </location>
</feature>
<dbReference type="EMBL" id="VDEP01000178">
    <property type="protein sequence ID" value="KAA1125469.1"/>
    <property type="molecule type" value="Genomic_DNA"/>
</dbReference>
<proteinExistence type="predicted"/>
<sequence length="65" mass="7093">MLAGDNFSTDAPSSNDSPNTAAGPSEGPPTRTNPQEDAIMKQRRYRIAKSMWEQYVIHKSLVGGN</sequence>
<name>A0A5B0RJB0_PUCGR</name>
<evidence type="ECO:0000313" key="2">
    <source>
        <dbReference type="EMBL" id="KAA1125469.1"/>
    </source>
</evidence>
<accession>A0A5B0RJB0</accession>
<protein>
    <submittedName>
        <fullName evidence="2">Uncharacterized protein</fullName>
    </submittedName>
</protein>
<dbReference type="Proteomes" id="UP000325313">
    <property type="component" value="Unassembled WGS sequence"/>
</dbReference>
<reference evidence="2 3" key="1">
    <citation type="submission" date="2019-05" db="EMBL/GenBank/DDBJ databases">
        <title>Emergence of the Ug99 lineage of the wheat stem rust pathogen through somatic hybridization.</title>
        <authorList>
            <person name="Li F."/>
            <person name="Upadhyaya N.M."/>
            <person name="Sperschneider J."/>
            <person name="Matny O."/>
            <person name="Nguyen-Phuc H."/>
            <person name="Mago R."/>
            <person name="Raley C."/>
            <person name="Miller M.E."/>
            <person name="Silverstein K.A.T."/>
            <person name="Henningsen E."/>
            <person name="Hirsch C.D."/>
            <person name="Visser B."/>
            <person name="Pretorius Z.A."/>
            <person name="Steffenson B.J."/>
            <person name="Schwessinger B."/>
            <person name="Dodds P.N."/>
            <person name="Figueroa M."/>
        </authorList>
    </citation>
    <scope>NUCLEOTIDE SEQUENCE [LARGE SCALE GENOMIC DNA]</scope>
    <source>
        <strain evidence="2 3">Ug99</strain>
    </source>
</reference>
<gene>
    <name evidence="2" type="ORF">PGTUg99_018842</name>
</gene>
<organism evidence="2 3">
    <name type="scientific">Puccinia graminis f. sp. tritici</name>
    <dbReference type="NCBI Taxonomy" id="56615"/>
    <lineage>
        <taxon>Eukaryota</taxon>
        <taxon>Fungi</taxon>
        <taxon>Dikarya</taxon>
        <taxon>Basidiomycota</taxon>
        <taxon>Pucciniomycotina</taxon>
        <taxon>Pucciniomycetes</taxon>
        <taxon>Pucciniales</taxon>
        <taxon>Pucciniaceae</taxon>
        <taxon>Puccinia</taxon>
    </lineage>
</organism>
<comment type="caution">
    <text evidence="2">The sequence shown here is derived from an EMBL/GenBank/DDBJ whole genome shotgun (WGS) entry which is preliminary data.</text>
</comment>
<feature type="compositionally biased region" description="Polar residues" evidence="1">
    <location>
        <begin position="1"/>
        <end position="22"/>
    </location>
</feature>
<evidence type="ECO:0000313" key="3">
    <source>
        <dbReference type="Proteomes" id="UP000325313"/>
    </source>
</evidence>
<dbReference type="AlphaFoldDB" id="A0A5B0RJB0"/>
<evidence type="ECO:0000256" key="1">
    <source>
        <dbReference type="SAM" id="MobiDB-lite"/>
    </source>
</evidence>